<dbReference type="SMART" id="SM00287">
    <property type="entry name" value="SH3b"/>
    <property type="match status" value="1"/>
</dbReference>
<protein>
    <submittedName>
        <fullName evidence="3">SH3 domain-containing protein</fullName>
    </submittedName>
</protein>
<dbReference type="InterPro" id="IPR003646">
    <property type="entry name" value="SH3-like_bac-type"/>
</dbReference>
<dbReference type="EMBL" id="SMKL01000008">
    <property type="protein sequence ID" value="TDC53624.1"/>
    <property type="molecule type" value="Genomic_DNA"/>
</dbReference>
<sequence length="279" mass="29569">MGRRRVALLAAPVALAGAVVAGVTLWPDGGSEVAASTTTTLGIPEREQDASRGEERPPLPPVTPNAGPSETTTPTPTPEPTVAGQLFVTSGLNVRTSPDLNAEVVTVLGTGTEVDITGATEGTWSQILLDGEPYWVATEYLSEEKPEEQPSGGISAAECESGSSVEDGLTQDAIRVHRAVCAAFPQVTSYGGLRPGDGGEHGSGRALDIMIRGSVGDQIAAYVRDNYRELGVSEVIWEQRIWTVERASDGWRWMEDRGDDTANHYDHVHVTVYGNEGSS</sequence>
<comment type="caution">
    <text evidence="3">The sequence shown here is derived from an EMBL/GenBank/DDBJ whole genome shotgun (WGS) entry which is preliminary data.</text>
</comment>
<dbReference type="Gene3D" id="2.30.30.40">
    <property type="entry name" value="SH3 Domains"/>
    <property type="match status" value="1"/>
</dbReference>
<dbReference type="Pfam" id="PF08239">
    <property type="entry name" value="SH3_3"/>
    <property type="match status" value="1"/>
</dbReference>
<dbReference type="Pfam" id="PF26571">
    <property type="entry name" value="VldE"/>
    <property type="match status" value="1"/>
</dbReference>
<dbReference type="AlphaFoldDB" id="A0A4R4RVA6"/>
<organism evidence="3 4">
    <name type="scientific">Jiangella ureilytica</name>
    <dbReference type="NCBI Taxonomy" id="2530374"/>
    <lineage>
        <taxon>Bacteria</taxon>
        <taxon>Bacillati</taxon>
        <taxon>Actinomycetota</taxon>
        <taxon>Actinomycetes</taxon>
        <taxon>Jiangellales</taxon>
        <taxon>Jiangellaceae</taxon>
        <taxon>Jiangella</taxon>
    </lineage>
</organism>
<dbReference type="PROSITE" id="PS51781">
    <property type="entry name" value="SH3B"/>
    <property type="match status" value="1"/>
</dbReference>
<dbReference type="InterPro" id="IPR058593">
    <property type="entry name" value="ARB_07466-like_C"/>
</dbReference>
<dbReference type="OrthoDB" id="2989771at2"/>
<evidence type="ECO:0000313" key="3">
    <source>
        <dbReference type="EMBL" id="TDC53624.1"/>
    </source>
</evidence>
<proteinExistence type="predicted"/>
<evidence type="ECO:0000256" key="1">
    <source>
        <dbReference type="SAM" id="MobiDB-lite"/>
    </source>
</evidence>
<keyword evidence="4" id="KW-1185">Reference proteome</keyword>
<evidence type="ECO:0000313" key="4">
    <source>
        <dbReference type="Proteomes" id="UP000295621"/>
    </source>
</evidence>
<evidence type="ECO:0000259" key="2">
    <source>
        <dbReference type="PROSITE" id="PS51781"/>
    </source>
</evidence>
<dbReference type="Proteomes" id="UP000295621">
    <property type="component" value="Unassembled WGS sequence"/>
</dbReference>
<gene>
    <name evidence="3" type="ORF">E1212_05510</name>
</gene>
<dbReference type="RefSeq" id="WP_131980141.1">
    <property type="nucleotide sequence ID" value="NZ_SMKL01000008.1"/>
</dbReference>
<accession>A0A4R4RVA6</accession>
<feature type="region of interest" description="Disordered" evidence="1">
    <location>
        <begin position="32"/>
        <end position="83"/>
    </location>
</feature>
<name>A0A4R4RVA6_9ACTN</name>
<feature type="region of interest" description="Disordered" evidence="1">
    <location>
        <begin position="144"/>
        <end position="164"/>
    </location>
</feature>
<feature type="compositionally biased region" description="Basic and acidic residues" evidence="1">
    <location>
        <begin position="44"/>
        <end position="57"/>
    </location>
</feature>
<feature type="domain" description="SH3b" evidence="2">
    <location>
        <begin position="77"/>
        <end position="145"/>
    </location>
</feature>
<reference evidence="3 4" key="1">
    <citation type="submission" date="2019-02" db="EMBL/GenBank/DDBJ databases">
        <title>Draft genome sequences of novel Actinobacteria.</title>
        <authorList>
            <person name="Sahin N."/>
            <person name="Ay H."/>
            <person name="Saygin H."/>
        </authorList>
    </citation>
    <scope>NUCLEOTIDE SEQUENCE [LARGE SCALE GENOMIC DNA]</scope>
    <source>
        <strain evidence="3 4">KC603</strain>
    </source>
</reference>